<protein>
    <recommendedName>
        <fullName evidence="4">SMODS and SLOG-associating 2TM effector domain-containing protein</fullName>
    </recommendedName>
</protein>
<dbReference type="AlphaFoldDB" id="A0A8H8Z0V9"/>
<keyword evidence="1" id="KW-0472">Membrane</keyword>
<gene>
    <name evidence="2" type="ORF">NMYAN_210033</name>
</gene>
<evidence type="ECO:0000313" key="2">
    <source>
        <dbReference type="EMBL" id="CAE6506189.1"/>
    </source>
</evidence>
<dbReference type="Proteomes" id="UP000601736">
    <property type="component" value="Unassembled WGS sequence"/>
</dbReference>
<organism evidence="2 3">
    <name type="scientific">Nitrosomonas nitrosa</name>
    <dbReference type="NCBI Taxonomy" id="52442"/>
    <lineage>
        <taxon>Bacteria</taxon>
        <taxon>Pseudomonadati</taxon>
        <taxon>Pseudomonadota</taxon>
        <taxon>Betaproteobacteria</taxon>
        <taxon>Nitrosomonadales</taxon>
        <taxon>Nitrosomonadaceae</taxon>
        <taxon>Nitrosomonas</taxon>
    </lineage>
</organism>
<name>A0A8H8Z0V9_9PROT</name>
<proteinExistence type="predicted"/>
<dbReference type="NCBIfam" id="NF033632">
    <property type="entry name" value="SLATT_4"/>
    <property type="match status" value="1"/>
</dbReference>
<evidence type="ECO:0000313" key="3">
    <source>
        <dbReference type="Proteomes" id="UP000601736"/>
    </source>
</evidence>
<dbReference type="RefSeq" id="WP_204799830.1">
    <property type="nucleotide sequence ID" value="NZ_CAJNAP010000014.1"/>
</dbReference>
<keyword evidence="1" id="KW-0812">Transmembrane</keyword>
<evidence type="ECO:0000256" key="1">
    <source>
        <dbReference type="SAM" id="Phobius"/>
    </source>
</evidence>
<reference evidence="2" key="1">
    <citation type="submission" date="2021-02" db="EMBL/GenBank/DDBJ databases">
        <authorList>
            <person name="Han P."/>
        </authorList>
    </citation>
    <scope>NUCLEOTIDE SEQUENCE</scope>
    <source>
        <strain evidence="2">Nitrosomonas nitrosa 18-3D</strain>
    </source>
</reference>
<keyword evidence="1" id="KW-1133">Transmembrane helix</keyword>
<sequence length="205" mass="22957">MTQEKNVAGGLAAIEELRIDSKIGKSKHFSASDRKMFWHRFFGIPVIVANLFVGIVLVNLQGTTATNNAMPFENVRSNVISSSDNSALPLLANEYLSLLSIFLAFGAASLSGIQTFFNFHKAAEGHRAIGNRYVHVSRQCKALQQKHRDIPFTPEEIWKEYGKLYVEYNHINIEAESFPTNLSDLKKAKTASEISPYKNPHTKET</sequence>
<comment type="caution">
    <text evidence="2">The sequence shown here is derived from an EMBL/GenBank/DDBJ whole genome shotgun (WGS) entry which is preliminary data.</text>
</comment>
<feature type="transmembrane region" description="Helical" evidence="1">
    <location>
        <begin position="95"/>
        <end position="117"/>
    </location>
</feature>
<evidence type="ECO:0008006" key="4">
    <source>
        <dbReference type="Google" id="ProtNLM"/>
    </source>
</evidence>
<dbReference type="EMBL" id="CAJNAP010000014">
    <property type="protein sequence ID" value="CAE6506189.1"/>
    <property type="molecule type" value="Genomic_DNA"/>
</dbReference>
<accession>A0A8H8Z0V9</accession>
<feature type="transmembrane region" description="Helical" evidence="1">
    <location>
        <begin position="37"/>
        <end position="60"/>
    </location>
</feature>